<organism evidence="1 2">
    <name type="scientific">Candidatus Methanoperedens nitratireducens</name>
    <dbReference type="NCBI Taxonomy" id="1392998"/>
    <lineage>
        <taxon>Archaea</taxon>
        <taxon>Methanobacteriati</taxon>
        <taxon>Methanobacteriota</taxon>
        <taxon>Stenosarchaea group</taxon>
        <taxon>Methanomicrobia</taxon>
        <taxon>Methanosarcinales</taxon>
        <taxon>ANME-2 cluster</taxon>
        <taxon>Candidatus Methanoperedentaceae</taxon>
        <taxon>Candidatus Methanoperedens</taxon>
    </lineage>
</organism>
<dbReference type="Proteomes" id="UP000027153">
    <property type="component" value="Unassembled WGS sequence"/>
</dbReference>
<dbReference type="AlphaFoldDB" id="A0A062VBA6"/>
<accession>A0A062VBA6</accession>
<reference evidence="1 2" key="1">
    <citation type="journal article" date="2013" name="Nature">
        <title>Anaerobic oxidation of methane coupled to nitrate reduction in a novel archaeal lineage.</title>
        <authorList>
            <person name="Haroon M.F."/>
            <person name="Hu S."/>
            <person name="Shi Y."/>
            <person name="Imelfort M."/>
            <person name="Keller J."/>
            <person name="Hugenholtz P."/>
            <person name="Yuan Z."/>
            <person name="Tyson G.W."/>
        </authorList>
    </citation>
    <scope>NUCLEOTIDE SEQUENCE [LARGE SCALE GENOMIC DNA]</scope>
    <source>
        <strain evidence="1 2">ANME-2d</strain>
    </source>
</reference>
<evidence type="ECO:0000313" key="1">
    <source>
        <dbReference type="EMBL" id="KCZ72949.1"/>
    </source>
</evidence>
<evidence type="ECO:0000313" key="2">
    <source>
        <dbReference type="Proteomes" id="UP000027153"/>
    </source>
</evidence>
<proteinExistence type="predicted"/>
<sequence>MLDKKAKVLALMILVLVAALVLALPRDTEEVLHEEPEPEPSVSIGCDRVLWKDTEIELAASTRNIDKPLFEWNIDGEIAGSSRKFRKKFDMGEHQVVLNVIFDNGTLTADQSILVVDSADGISLRDSAASKNQWGFQTLYRGKNKGVKGVRVSIDSLPATEVNPCGSLSTKALFAGEHTWRAEYRGITIASGTFNIKEVSEIKITKIDIAPSYTTGDTVDGKIILKNTGSTIVSGFDTKTLVVNNNYAWMGDKAKKEFFSQHNSDIKPGEIYEIPIRVTIPEKISGVRPSGKYTITAALILNGQTIDTKVVNTVVK</sequence>
<gene>
    <name evidence="1" type="ORF">ANME2D_00007</name>
</gene>
<name>A0A062VBA6_9EURY</name>
<comment type="caution">
    <text evidence="1">The sequence shown here is derived from an EMBL/GenBank/DDBJ whole genome shotgun (WGS) entry which is preliminary data.</text>
</comment>
<protein>
    <submittedName>
        <fullName evidence="1">Uncharacterized protein</fullName>
    </submittedName>
</protein>
<dbReference type="EMBL" id="JMIY01000001">
    <property type="protein sequence ID" value="KCZ72949.1"/>
    <property type="molecule type" value="Genomic_DNA"/>
</dbReference>
<keyword evidence="2" id="KW-1185">Reference proteome</keyword>